<feature type="compositionally biased region" description="Polar residues" evidence="1">
    <location>
        <begin position="45"/>
        <end position="56"/>
    </location>
</feature>
<protein>
    <submittedName>
        <fullName evidence="3">CG9634</fullName>
    </submittedName>
</protein>
<feature type="non-terminal residue" evidence="3">
    <location>
        <position position="1"/>
    </location>
</feature>
<evidence type="ECO:0000256" key="1">
    <source>
        <dbReference type="SAM" id="MobiDB-lite"/>
    </source>
</evidence>
<evidence type="ECO:0000256" key="2">
    <source>
        <dbReference type="SAM" id="Phobius"/>
    </source>
</evidence>
<keyword evidence="2" id="KW-0812">Transmembrane</keyword>
<feature type="region of interest" description="Disordered" evidence="1">
    <location>
        <begin position="14"/>
        <end position="56"/>
    </location>
</feature>
<dbReference type="Gene3D" id="1.10.1380.10">
    <property type="entry name" value="Neutral endopeptidase , domain2"/>
    <property type="match status" value="1"/>
</dbReference>
<feature type="compositionally biased region" description="Basic and acidic residues" evidence="1">
    <location>
        <begin position="15"/>
        <end position="28"/>
    </location>
</feature>
<dbReference type="EMBL" id="CP012528">
    <property type="protein sequence ID" value="ALC48914.1"/>
    <property type="molecule type" value="Genomic_DNA"/>
</dbReference>
<dbReference type="GO" id="GO:0006508">
    <property type="term" value="P:proteolysis"/>
    <property type="evidence" value="ECO:0007669"/>
    <property type="project" value="InterPro"/>
</dbReference>
<reference evidence="3 4" key="1">
    <citation type="submission" date="2015-08" db="EMBL/GenBank/DDBJ databases">
        <title>Ancestral chromatin configuration constrains chromatin evolution on differentiating sex chromosomes in Drosophila.</title>
        <authorList>
            <person name="Zhou Q."/>
            <person name="Bachtrog D."/>
        </authorList>
    </citation>
    <scope>NUCLEOTIDE SEQUENCE [LARGE SCALE GENOMIC DNA]</scope>
    <source>
        <tissue evidence="3">Whole larvae</tissue>
    </source>
</reference>
<feature type="region of interest" description="Disordered" evidence="1">
    <location>
        <begin position="77"/>
        <end position="103"/>
    </location>
</feature>
<dbReference type="OMA" id="INAVCEF"/>
<keyword evidence="4" id="KW-1185">Reference proteome</keyword>
<name>A0A0M4ETK5_DROBS</name>
<dbReference type="SUPFAM" id="SSF55486">
    <property type="entry name" value="Metalloproteases ('zincins'), catalytic domain"/>
    <property type="match status" value="1"/>
</dbReference>
<dbReference type="InterPro" id="IPR024079">
    <property type="entry name" value="MetalloPept_cat_dom_sf"/>
</dbReference>
<dbReference type="OrthoDB" id="7867452at2759"/>
<proteinExistence type="predicted"/>
<feature type="transmembrane region" description="Helical" evidence="2">
    <location>
        <begin position="121"/>
        <end position="144"/>
    </location>
</feature>
<dbReference type="InterPro" id="IPR042089">
    <property type="entry name" value="Peptidase_M13_dom_2"/>
</dbReference>
<keyword evidence="2" id="KW-1133">Transmembrane helix</keyword>
<dbReference type="PROSITE" id="PS51885">
    <property type="entry name" value="NEPRILYSIN"/>
    <property type="match status" value="1"/>
</dbReference>
<keyword evidence="2" id="KW-0472">Membrane</keyword>
<sequence>GRYKPTICAIDEVDDRSYKLHSGPDDVNAKQQQQQQQQQQQHQQIEGSETAPLTTNQQKLHMDEAGLTPKELEAARKEALAEASGVTPTGNTPNSTHTSANGLRGRRSFDALMSLSRKRRLMYVATACLCALLLVIICMLAAFWPEVPFYLRAPLCLQRECVESSRQLLLWANTSRSACHETYEWACGNFASEYAQGDYFVIKRGEWNYKTYNEYQELNELNRFIAMLPNAAEGAYTVESTISSLYRSCREIDALDKSQSDLLLKRAIKSVG</sequence>
<dbReference type="InterPro" id="IPR000718">
    <property type="entry name" value="Peptidase_M13"/>
</dbReference>
<evidence type="ECO:0000313" key="4">
    <source>
        <dbReference type="Proteomes" id="UP000494163"/>
    </source>
</evidence>
<accession>A0A0M4ETK5</accession>
<dbReference type="Gene3D" id="3.40.390.10">
    <property type="entry name" value="Collagenase (Catalytic Domain)"/>
    <property type="match status" value="1"/>
</dbReference>
<evidence type="ECO:0000313" key="3">
    <source>
        <dbReference type="EMBL" id="ALC48914.1"/>
    </source>
</evidence>
<dbReference type="AlphaFoldDB" id="A0A0M4ETK5"/>
<dbReference type="Proteomes" id="UP000494163">
    <property type="component" value="Chromosome X"/>
</dbReference>
<organism evidence="3 4">
    <name type="scientific">Drosophila busckii</name>
    <name type="common">Fruit fly</name>
    <dbReference type="NCBI Taxonomy" id="30019"/>
    <lineage>
        <taxon>Eukaryota</taxon>
        <taxon>Metazoa</taxon>
        <taxon>Ecdysozoa</taxon>
        <taxon>Arthropoda</taxon>
        <taxon>Hexapoda</taxon>
        <taxon>Insecta</taxon>
        <taxon>Pterygota</taxon>
        <taxon>Neoptera</taxon>
        <taxon>Endopterygota</taxon>
        <taxon>Diptera</taxon>
        <taxon>Brachycera</taxon>
        <taxon>Muscomorpha</taxon>
        <taxon>Ephydroidea</taxon>
        <taxon>Drosophilidae</taxon>
        <taxon>Drosophila</taxon>
    </lineage>
</organism>
<dbReference type="SMR" id="A0A0M4ETK5"/>
<dbReference type="GO" id="GO:0004222">
    <property type="term" value="F:metalloendopeptidase activity"/>
    <property type="evidence" value="ECO:0007669"/>
    <property type="project" value="InterPro"/>
</dbReference>
<feature type="compositionally biased region" description="Low complexity" evidence="1">
    <location>
        <begin position="31"/>
        <end position="44"/>
    </location>
</feature>
<gene>
    <name evidence="3" type="ORF">Dbus_chrXg770</name>
</gene>
<feature type="compositionally biased region" description="Polar residues" evidence="1">
    <location>
        <begin position="86"/>
        <end position="101"/>
    </location>
</feature>